<dbReference type="GO" id="GO:0009307">
    <property type="term" value="P:DNA restriction-modification system"/>
    <property type="evidence" value="ECO:0007669"/>
    <property type="project" value="UniProtKB-KW"/>
</dbReference>
<evidence type="ECO:0000256" key="1">
    <source>
        <dbReference type="ARBA" id="ARBA00011975"/>
    </source>
</evidence>
<dbReference type="PROSITE" id="PS51679">
    <property type="entry name" value="SAM_MT_C5"/>
    <property type="match status" value="1"/>
</dbReference>
<dbReference type="GO" id="GO:0032259">
    <property type="term" value="P:methylation"/>
    <property type="evidence" value="ECO:0007669"/>
    <property type="project" value="UniProtKB-KW"/>
</dbReference>
<gene>
    <name evidence="8" type="ORF">F6J89_29880</name>
</gene>
<dbReference type="Pfam" id="PF00145">
    <property type="entry name" value="DNA_methylase"/>
    <property type="match status" value="1"/>
</dbReference>
<comment type="similarity">
    <text evidence="6 7">Belongs to the class I-like SAM-binding methyltransferase superfamily. C5-methyltransferase family.</text>
</comment>
<dbReference type="InterPro" id="IPR029063">
    <property type="entry name" value="SAM-dependent_MTases_sf"/>
</dbReference>
<keyword evidence="2 6" id="KW-0489">Methyltransferase</keyword>
<dbReference type="EMBL" id="JAAHFQ010000909">
    <property type="protein sequence ID" value="NER31710.1"/>
    <property type="molecule type" value="Genomic_DNA"/>
</dbReference>
<evidence type="ECO:0000256" key="4">
    <source>
        <dbReference type="ARBA" id="ARBA00022691"/>
    </source>
</evidence>
<protein>
    <recommendedName>
        <fullName evidence="1">DNA (cytosine-5-)-methyltransferase</fullName>
        <ecNumber evidence="1">2.1.1.37</ecNumber>
    </recommendedName>
</protein>
<dbReference type="Gene3D" id="3.90.120.10">
    <property type="entry name" value="DNA Methylase, subunit A, domain 2"/>
    <property type="match status" value="1"/>
</dbReference>
<dbReference type="PANTHER" id="PTHR10629:SF52">
    <property type="entry name" value="DNA (CYTOSINE-5)-METHYLTRANSFERASE 1"/>
    <property type="match status" value="1"/>
</dbReference>
<dbReference type="GO" id="GO:0044027">
    <property type="term" value="P:negative regulation of gene expression via chromosomal CpG island methylation"/>
    <property type="evidence" value="ECO:0007669"/>
    <property type="project" value="TreeGrafter"/>
</dbReference>
<evidence type="ECO:0000256" key="3">
    <source>
        <dbReference type="ARBA" id="ARBA00022679"/>
    </source>
</evidence>
<dbReference type="GO" id="GO:0003677">
    <property type="term" value="F:DNA binding"/>
    <property type="evidence" value="ECO:0007669"/>
    <property type="project" value="TreeGrafter"/>
</dbReference>
<dbReference type="PRINTS" id="PR00105">
    <property type="entry name" value="C5METTRFRASE"/>
</dbReference>
<evidence type="ECO:0000313" key="8">
    <source>
        <dbReference type="EMBL" id="NER31710.1"/>
    </source>
</evidence>
<dbReference type="InterPro" id="IPR001525">
    <property type="entry name" value="C5_MeTfrase"/>
</dbReference>
<proteinExistence type="inferred from homology"/>
<dbReference type="EC" id="2.1.1.37" evidence="1"/>
<feature type="active site" evidence="6">
    <location>
        <position position="92"/>
    </location>
</feature>
<evidence type="ECO:0000256" key="5">
    <source>
        <dbReference type="ARBA" id="ARBA00022747"/>
    </source>
</evidence>
<keyword evidence="4 6" id="KW-0949">S-adenosyl-L-methionine</keyword>
<name>A0A6B3NIY6_9CYAN</name>
<accession>A0A6B3NIY6</accession>
<keyword evidence="5" id="KW-0680">Restriction system</keyword>
<dbReference type="NCBIfam" id="TIGR00675">
    <property type="entry name" value="dcm"/>
    <property type="match status" value="1"/>
</dbReference>
<comment type="caution">
    <text evidence="8">The sequence shown here is derived from an EMBL/GenBank/DDBJ whole genome shotgun (WGS) entry which is preliminary data.</text>
</comment>
<evidence type="ECO:0000256" key="2">
    <source>
        <dbReference type="ARBA" id="ARBA00022603"/>
    </source>
</evidence>
<dbReference type="Gene3D" id="3.40.50.150">
    <property type="entry name" value="Vaccinia Virus protein VP39"/>
    <property type="match status" value="1"/>
</dbReference>
<dbReference type="InterPro" id="IPR050390">
    <property type="entry name" value="C5-Methyltransferase"/>
</dbReference>
<evidence type="ECO:0000256" key="6">
    <source>
        <dbReference type="PROSITE-ProRule" id="PRU01016"/>
    </source>
</evidence>
<dbReference type="GO" id="GO:0003886">
    <property type="term" value="F:DNA (cytosine-5-)-methyltransferase activity"/>
    <property type="evidence" value="ECO:0007669"/>
    <property type="project" value="UniProtKB-EC"/>
</dbReference>
<keyword evidence="3 6" id="KW-0808">Transferase</keyword>
<organism evidence="8">
    <name type="scientific">Symploca sp. SIO1C4</name>
    <dbReference type="NCBI Taxonomy" id="2607765"/>
    <lineage>
        <taxon>Bacteria</taxon>
        <taxon>Bacillati</taxon>
        <taxon>Cyanobacteriota</taxon>
        <taxon>Cyanophyceae</taxon>
        <taxon>Coleofasciculales</taxon>
        <taxon>Coleofasciculaceae</taxon>
        <taxon>Symploca</taxon>
    </lineage>
</organism>
<dbReference type="SUPFAM" id="SSF53335">
    <property type="entry name" value="S-adenosyl-L-methionine-dependent methyltransferases"/>
    <property type="match status" value="1"/>
</dbReference>
<evidence type="ECO:0000256" key="7">
    <source>
        <dbReference type="RuleBase" id="RU000416"/>
    </source>
</evidence>
<reference evidence="8" key="1">
    <citation type="submission" date="2019-11" db="EMBL/GenBank/DDBJ databases">
        <title>Genomic insights into an expanded diversity of filamentous marine cyanobacteria reveals the extraordinary biosynthetic potential of Moorea and Okeania.</title>
        <authorList>
            <person name="Ferreira Leao T."/>
            <person name="Wang M."/>
            <person name="Moss N."/>
            <person name="Da Silva R."/>
            <person name="Sanders J."/>
            <person name="Nurk S."/>
            <person name="Gurevich A."/>
            <person name="Humphrey G."/>
            <person name="Reher R."/>
            <person name="Zhu Q."/>
            <person name="Belda-Ferre P."/>
            <person name="Glukhov E."/>
            <person name="Rex R."/>
            <person name="Dorrestein P.C."/>
            <person name="Knight R."/>
            <person name="Pevzner P."/>
            <person name="Gerwick W.H."/>
            <person name="Gerwick L."/>
        </authorList>
    </citation>
    <scope>NUCLEOTIDE SEQUENCE</scope>
    <source>
        <strain evidence="8">SIO1C4</strain>
    </source>
</reference>
<dbReference type="PANTHER" id="PTHR10629">
    <property type="entry name" value="CYTOSINE-SPECIFIC METHYLTRANSFERASE"/>
    <property type="match status" value="1"/>
</dbReference>
<dbReference type="AlphaFoldDB" id="A0A6B3NIY6"/>
<sequence>MPKQIQPNIKAPTVLDLFCGAGGMSLGFQQAGCKILGGIDNNPYAVKTHHKNFPNSKLSKLNFGAQDIGDINLLELPIKPEDVDILIGGPPCQVFSVVGRGKMKSLGKQIQSDTRNFMYRYFVNFINYYSPIFFVIENVNTLKSNAIFSTITRELEEGLPAHRHDYPGYNVKYKILLASDYGVPQLRKRLFIVGRRKDINLSFEFPEKNILIPVSVGEAIGDLPPLEPISMPLRKKISGPKQEDLEKQYYCSPQSTYQKKMRSKIKEGEGIINHICRAHNEQDLAIFKILPQGGKYLDLPEGLRRYRDDIFEDKYKRLKWDKPSWTLTAHMKKDCLAYIHPTQTRSISVREAARLQSFPDNFIFHAPMTRMFELVGNSVPPLLAEAIAHPIVEEIKAYYANS</sequence>